<dbReference type="Proteomes" id="UP001056120">
    <property type="component" value="Linkage Group LG18"/>
</dbReference>
<protein>
    <submittedName>
        <fullName evidence="1">Uncharacterized protein</fullName>
    </submittedName>
</protein>
<organism evidence="1 2">
    <name type="scientific">Smallanthus sonchifolius</name>
    <dbReference type="NCBI Taxonomy" id="185202"/>
    <lineage>
        <taxon>Eukaryota</taxon>
        <taxon>Viridiplantae</taxon>
        <taxon>Streptophyta</taxon>
        <taxon>Embryophyta</taxon>
        <taxon>Tracheophyta</taxon>
        <taxon>Spermatophyta</taxon>
        <taxon>Magnoliopsida</taxon>
        <taxon>eudicotyledons</taxon>
        <taxon>Gunneridae</taxon>
        <taxon>Pentapetalae</taxon>
        <taxon>asterids</taxon>
        <taxon>campanulids</taxon>
        <taxon>Asterales</taxon>
        <taxon>Asteraceae</taxon>
        <taxon>Asteroideae</taxon>
        <taxon>Heliantheae alliance</taxon>
        <taxon>Millerieae</taxon>
        <taxon>Smallanthus</taxon>
    </lineage>
</organism>
<keyword evidence="2" id="KW-1185">Reference proteome</keyword>
<gene>
    <name evidence="1" type="ORF">L1987_55764</name>
</gene>
<reference evidence="2" key="1">
    <citation type="journal article" date="2022" name="Mol. Ecol. Resour.">
        <title>The genomes of chicory, endive, great burdock and yacon provide insights into Asteraceae palaeo-polyploidization history and plant inulin production.</title>
        <authorList>
            <person name="Fan W."/>
            <person name="Wang S."/>
            <person name="Wang H."/>
            <person name="Wang A."/>
            <person name="Jiang F."/>
            <person name="Liu H."/>
            <person name="Zhao H."/>
            <person name="Xu D."/>
            <person name="Zhang Y."/>
        </authorList>
    </citation>
    <scope>NUCLEOTIDE SEQUENCE [LARGE SCALE GENOMIC DNA]</scope>
    <source>
        <strain evidence="2">cv. Yunnan</strain>
    </source>
</reference>
<dbReference type="EMBL" id="CM042035">
    <property type="protein sequence ID" value="KAI3755954.1"/>
    <property type="molecule type" value="Genomic_DNA"/>
</dbReference>
<evidence type="ECO:0000313" key="2">
    <source>
        <dbReference type="Proteomes" id="UP001056120"/>
    </source>
</evidence>
<proteinExistence type="predicted"/>
<comment type="caution">
    <text evidence="1">The sequence shown here is derived from an EMBL/GenBank/DDBJ whole genome shotgun (WGS) entry which is preliminary data.</text>
</comment>
<name>A0ACB9EAH4_9ASTR</name>
<sequence length="150" mass="16324">MPAMWALLAHYASQPSHLPPVPYAGHVGIGPSHMFNGILAKSGQNFPTRAIVTLPLLLQCTPPYKVTSYPSDSNVKNLKTARKGRCKQLRYVFWFTDLKLARKLDAMVVVVVVVVVAAAAFGVAVVKQEIGDGVKKGWVLNKLMARIAVT</sequence>
<evidence type="ECO:0000313" key="1">
    <source>
        <dbReference type="EMBL" id="KAI3755954.1"/>
    </source>
</evidence>
<accession>A0ACB9EAH4</accession>
<reference evidence="1 2" key="2">
    <citation type="journal article" date="2022" name="Mol. Ecol. Resour.">
        <title>The genomes of chicory, endive, great burdock and yacon provide insights into Asteraceae paleo-polyploidization history and plant inulin production.</title>
        <authorList>
            <person name="Fan W."/>
            <person name="Wang S."/>
            <person name="Wang H."/>
            <person name="Wang A."/>
            <person name="Jiang F."/>
            <person name="Liu H."/>
            <person name="Zhao H."/>
            <person name="Xu D."/>
            <person name="Zhang Y."/>
        </authorList>
    </citation>
    <scope>NUCLEOTIDE SEQUENCE [LARGE SCALE GENOMIC DNA]</scope>
    <source>
        <strain evidence="2">cv. Yunnan</strain>
        <tissue evidence="1">Leaves</tissue>
    </source>
</reference>